<feature type="transmembrane region" description="Helical" evidence="1">
    <location>
        <begin position="200"/>
        <end position="220"/>
    </location>
</feature>
<evidence type="ECO:0000256" key="1">
    <source>
        <dbReference type="SAM" id="Phobius"/>
    </source>
</evidence>
<dbReference type="EMBL" id="JBHUIR010000021">
    <property type="protein sequence ID" value="MFD2259718.1"/>
    <property type="molecule type" value="Genomic_DNA"/>
</dbReference>
<feature type="transmembrane region" description="Helical" evidence="1">
    <location>
        <begin position="48"/>
        <end position="68"/>
    </location>
</feature>
<feature type="transmembrane region" description="Helical" evidence="1">
    <location>
        <begin position="170"/>
        <end position="188"/>
    </location>
</feature>
<feature type="transmembrane region" description="Helical" evidence="1">
    <location>
        <begin position="232"/>
        <end position="252"/>
    </location>
</feature>
<dbReference type="RefSeq" id="WP_345098876.1">
    <property type="nucleotide sequence ID" value="NZ_BAABGS010000020.1"/>
</dbReference>
<proteinExistence type="predicted"/>
<feature type="transmembrane region" description="Helical" evidence="1">
    <location>
        <begin position="144"/>
        <end position="163"/>
    </location>
</feature>
<evidence type="ECO:0000313" key="3">
    <source>
        <dbReference type="Proteomes" id="UP001597373"/>
    </source>
</evidence>
<keyword evidence="1" id="KW-1133">Transmembrane helix</keyword>
<feature type="transmembrane region" description="Helical" evidence="1">
    <location>
        <begin position="312"/>
        <end position="330"/>
    </location>
</feature>
<dbReference type="Proteomes" id="UP001597373">
    <property type="component" value="Unassembled WGS sequence"/>
</dbReference>
<dbReference type="PANTHER" id="PTHR38592:SF3">
    <property type="entry name" value="BLL4819 PROTEIN"/>
    <property type="match status" value="1"/>
</dbReference>
<keyword evidence="1" id="KW-0812">Transmembrane</keyword>
<dbReference type="PANTHER" id="PTHR38592">
    <property type="entry name" value="BLL4819 PROTEIN"/>
    <property type="match status" value="1"/>
</dbReference>
<feature type="transmembrane region" description="Helical" evidence="1">
    <location>
        <begin position="88"/>
        <end position="109"/>
    </location>
</feature>
<accession>A0ABW5DF59</accession>
<name>A0ABW5DF59_9HYPH</name>
<sequence>MTPNTTLPGGRDHRLDIFRGLALMMIFINHVPGNVFEHLTSRNFGFSDAAEAFVLMSGIAVGLAYSRGFANGPLLDALLKVWRRAGKIYVTHIVITAWAIAIIAAGIVFLDTADMVQKVNFTRLLDRPLAAMIGIPLLTHQLGYFNILPLYFVLLVISPVYIMIGQRSRLALVMVAAVIWFIAGTHRLNLPNYPNPGGWFFNPFSWQLLYAIGIAAGLEAKEGRKLVPYDGNLFAIAAGFLVLSLVWVKFRLGAFPGSGTLPFFISGYDKTFLALPRLLHALALAYVLTNMDAVTRLLATRPFKPLELMGQHGLYVFAAGSVLSIALQVLRIRYETTLLQDAALLMTGILIQYWLALLLSYVSPKARKAAAEKAKAQEDLGGHAALLRR</sequence>
<feature type="transmembrane region" description="Helical" evidence="1">
    <location>
        <begin position="342"/>
        <end position="362"/>
    </location>
</feature>
<protein>
    <submittedName>
        <fullName evidence="2">OpgC family protein</fullName>
    </submittedName>
</protein>
<reference evidence="3" key="1">
    <citation type="journal article" date="2019" name="Int. J. Syst. Evol. Microbiol.">
        <title>The Global Catalogue of Microorganisms (GCM) 10K type strain sequencing project: providing services to taxonomists for standard genome sequencing and annotation.</title>
        <authorList>
            <consortium name="The Broad Institute Genomics Platform"/>
            <consortium name="The Broad Institute Genome Sequencing Center for Infectious Disease"/>
            <person name="Wu L."/>
            <person name="Ma J."/>
        </authorList>
    </citation>
    <scope>NUCLEOTIDE SEQUENCE [LARGE SCALE GENOMIC DNA]</scope>
    <source>
        <strain evidence="3">KCTC 23707</strain>
    </source>
</reference>
<gene>
    <name evidence="2" type="ORF">ACFSMZ_08060</name>
</gene>
<evidence type="ECO:0000313" key="2">
    <source>
        <dbReference type="EMBL" id="MFD2259718.1"/>
    </source>
</evidence>
<comment type="caution">
    <text evidence="2">The sequence shown here is derived from an EMBL/GenBank/DDBJ whole genome shotgun (WGS) entry which is preliminary data.</text>
</comment>
<dbReference type="InterPro" id="IPR014550">
    <property type="entry name" value="UCP028704_OpgC"/>
</dbReference>
<keyword evidence="3" id="KW-1185">Reference proteome</keyword>
<keyword evidence="1" id="KW-0472">Membrane</keyword>
<feature type="transmembrane region" description="Helical" evidence="1">
    <location>
        <begin position="272"/>
        <end position="291"/>
    </location>
</feature>
<dbReference type="PIRSF" id="PIRSF028704">
    <property type="entry name" value="UPC028704"/>
    <property type="match status" value="1"/>
</dbReference>
<organism evidence="2 3">
    <name type="scientific">Chelativorans composti</name>
    <dbReference type="NCBI Taxonomy" id="768533"/>
    <lineage>
        <taxon>Bacteria</taxon>
        <taxon>Pseudomonadati</taxon>
        <taxon>Pseudomonadota</taxon>
        <taxon>Alphaproteobacteria</taxon>
        <taxon>Hyphomicrobiales</taxon>
        <taxon>Phyllobacteriaceae</taxon>
        <taxon>Chelativorans</taxon>
    </lineage>
</organism>
<dbReference type="Pfam" id="PF10129">
    <property type="entry name" value="OpgC_C"/>
    <property type="match status" value="1"/>
</dbReference>